<keyword evidence="3" id="KW-1185">Reference proteome</keyword>
<feature type="region of interest" description="Disordered" evidence="1">
    <location>
        <begin position="95"/>
        <end position="129"/>
    </location>
</feature>
<name>A0AAV0ZUB8_VICFA</name>
<reference evidence="2 3" key="1">
    <citation type="submission" date="2023-01" db="EMBL/GenBank/DDBJ databases">
        <authorList>
            <person name="Kreplak J."/>
        </authorList>
    </citation>
    <scope>NUCLEOTIDE SEQUENCE [LARGE SCALE GENOMIC DNA]</scope>
</reference>
<evidence type="ECO:0000313" key="2">
    <source>
        <dbReference type="EMBL" id="CAI8601990.1"/>
    </source>
</evidence>
<gene>
    <name evidence="2" type="ORF">VFH_III019680</name>
</gene>
<dbReference type="EMBL" id="OX451738">
    <property type="protein sequence ID" value="CAI8601990.1"/>
    <property type="molecule type" value="Genomic_DNA"/>
</dbReference>
<dbReference type="AlphaFoldDB" id="A0AAV0ZUB8"/>
<dbReference type="Proteomes" id="UP001157006">
    <property type="component" value="Chromosome 3"/>
</dbReference>
<accession>A0AAV0ZUB8</accession>
<protein>
    <submittedName>
        <fullName evidence="2">Uncharacterized protein</fullName>
    </submittedName>
</protein>
<organism evidence="2 3">
    <name type="scientific">Vicia faba</name>
    <name type="common">Broad bean</name>
    <name type="synonym">Faba vulgaris</name>
    <dbReference type="NCBI Taxonomy" id="3906"/>
    <lineage>
        <taxon>Eukaryota</taxon>
        <taxon>Viridiplantae</taxon>
        <taxon>Streptophyta</taxon>
        <taxon>Embryophyta</taxon>
        <taxon>Tracheophyta</taxon>
        <taxon>Spermatophyta</taxon>
        <taxon>Magnoliopsida</taxon>
        <taxon>eudicotyledons</taxon>
        <taxon>Gunneridae</taxon>
        <taxon>Pentapetalae</taxon>
        <taxon>rosids</taxon>
        <taxon>fabids</taxon>
        <taxon>Fabales</taxon>
        <taxon>Fabaceae</taxon>
        <taxon>Papilionoideae</taxon>
        <taxon>50 kb inversion clade</taxon>
        <taxon>NPAAA clade</taxon>
        <taxon>Hologalegina</taxon>
        <taxon>IRL clade</taxon>
        <taxon>Fabeae</taxon>
        <taxon>Vicia</taxon>
    </lineage>
</organism>
<evidence type="ECO:0000313" key="3">
    <source>
        <dbReference type="Proteomes" id="UP001157006"/>
    </source>
</evidence>
<sequence>MNYILDLTNPKDVLENLKNQYMSKMLMNKFFTKQCLYSLEIVKVDDEDKYIILRCYLPSSYNHLMTTLTYEKETVMLDSTYFTLLKHAQNCQSIEEGGGSSSEGLSVKEGQSRGRGKAKVVSSGKKRRFNSKDRKTTKYYGYKKIGHCKRDCPNKSGNNSSTNVVHNDGFCSEEDLICNSSIN</sequence>
<feature type="compositionally biased region" description="Basic residues" evidence="1">
    <location>
        <begin position="114"/>
        <end position="129"/>
    </location>
</feature>
<proteinExistence type="predicted"/>
<evidence type="ECO:0000256" key="1">
    <source>
        <dbReference type="SAM" id="MobiDB-lite"/>
    </source>
</evidence>